<comment type="caution">
    <text evidence="4">The sequence shown here is derived from an EMBL/GenBank/DDBJ whole genome shotgun (WGS) entry which is preliminary data.</text>
</comment>
<dbReference type="InterPro" id="IPR002347">
    <property type="entry name" value="SDR_fam"/>
</dbReference>
<dbReference type="EMBL" id="CAKOGL010000006">
    <property type="protein sequence ID" value="CAH2087176.1"/>
    <property type="molecule type" value="Genomic_DNA"/>
</dbReference>
<proteinExistence type="inferred from homology"/>
<comment type="similarity">
    <text evidence="1">Belongs to the short-chain dehydrogenases/reductases (SDR) family.</text>
</comment>
<protein>
    <submittedName>
        <fullName evidence="4">Uncharacterized protein</fullName>
    </submittedName>
</protein>
<gene>
    <name evidence="4" type="ORF">EEDITHA_LOCUS3463</name>
</gene>
<reference evidence="4" key="1">
    <citation type="submission" date="2022-03" db="EMBL/GenBank/DDBJ databases">
        <authorList>
            <person name="Tunstrom K."/>
        </authorList>
    </citation>
    <scope>NUCLEOTIDE SEQUENCE</scope>
</reference>
<dbReference type="GO" id="GO:0016491">
    <property type="term" value="F:oxidoreductase activity"/>
    <property type="evidence" value="ECO:0007669"/>
    <property type="project" value="UniProtKB-KW"/>
</dbReference>
<evidence type="ECO:0000313" key="4">
    <source>
        <dbReference type="EMBL" id="CAH2087176.1"/>
    </source>
</evidence>
<dbReference type="InterPro" id="IPR036291">
    <property type="entry name" value="NAD(P)-bd_dom_sf"/>
</dbReference>
<dbReference type="PRINTS" id="PR00081">
    <property type="entry name" value="GDHRDH"/>
</dbReference>
<dbReference type="PANTHER" id="PTHR43963">
    <property type="entry name" value="CARBONYL REDUCTASE 1-RELATED"/>
    <property type="match status" value="1"/>
</dbReference>
<dbReference type="SUPFAM" id="SSF51735">
    <property type="entry name" value="NAD(P)-binding Rossmann-fold domains"/>
    <property type="match status" value="1"/>
</dbReference>
<evidence type="ECO:0000256" key="3">
    <source>
        <dbReference type="ARBA" id="ARBA00023002"/>
    </source>
</evidence>
<dbReference type="AlphaFoldDB" id="A0AAU9TJZ9"/>
<dbReference type="Proteomes" id="UP001153954">
    <property type="component" value="Unassembled WGS sequence"/>
</dbReference>
<sequence>MANKVAVVTGSNKGLGFGIVKELCKREVGFVYLTARDSQRGLQAVEKIKQEGFYPEFHQLDVSDRKSVKKFAEYLKQKHNGLDILINNAAVAPEHSHKITYEEAKRVIEINYKSYFNIQDYLFPILNKNARVINVSSNCGHLANLKNTHWTEILTKLDIKTEDVDAFVDWFLTSVKNETLKEEDFEKKTFLAYRVSKIAVCALTRVQNQNIDRNIAINSLNPGFIKTDMTRDSGELTIEEASKTPVYLALDADQSLKGKYIWYDKTEMDWEDLNANLDCYNKEEFKKFMGRFISSD</sequence>
<evidence type="ECO:0000313" key="5">
    <source>
        <dbReference type="Proteomes" id="UP001153954"/>
    </source>
</evidence>
<keyword evidence="2" id="KW-0521">NADP</keyword>
<keyword evidence="3" id="KW-0560">Oxidoreductase</keyword>
<dbReference type="Pfam" id="PF00106">
    <property type="entry name" value="adh_short"/>
    <property type="match status" value="2"/>
</dbReference>
<keyword evidence="5" id="KW-1185">Reference proteome</keyword>
<evidence type="ECO:0000256" key="2">
    <source>
        <dbReference type="ARBA" id="ARBA00022857"/>
    </source>
</evidence>
<accession>A0AAU9TJZ9</accession>
<evidence type="ECO:0000256" key="1">
    <source>
        <dbReference type="ARBA" id="ARBA00006484"/>
    </source>
</evidence>
<dbReference type="Gene3D" id="3.40.50.720">
    <property type="entry name" value="NAD(P)-binding Rossmann-like Domain"/>
    <property type="match status" value="1"/>
</dbReference>
<organism evidence="4 5">
    <name type="scientific">Euphydryas editha</name>
    <name type="common">Edith's checkerspot</name>
    <dbReference type="NCBI Taxonomy" id="104508"/>
    <lineage>
        <taxon>Eukaryota</taxon>
        <taxon>Metazoa</taxon>
        <taxon>Ecdysozoa</taxon>
        <taxon>Arthropoda</taxon>
        <taxon>Hexapoda</taxon>
        <taxon>Insecta</taxon>
        <taxon>Pterygota</taxon>
        <taxon>Neoptera</taxon>
        <taxon>Endopterygota</taxon>
        <taxon>Lepidoptera</taxon>
        <taxon>Glossata</taxon>
        <taxon>Ditrysia</taxon>
        <taxon>Papilionoidea</taxon>
        <taxon>Nymphalidae</taxon>
        <taxon>Nymphalinae</taxon>
        <taxon>Euphydryas</taxon>
    </lineage>
</organism>
<name>A0AAU9TJZ9_EUPED</name>
<dbReference type="PANTHER" id="PTHR43963:SF6">
    <property type="entry name" value="CHAIN DEHYDROGENASE FAMILY PROTEIN, PUTATIVE (AFU_ORTHOLOGUE AFUA_3G15350)-RELATED"/>
    <property type="match status" value="1"/>
</dbReference>